<dbReference type="Pfam" id="PF01738">
    <property type="entry name" value="DLH"/>
    <property type="match status" value="1"/>
</dbReference>
<reference evidence="2 3" key="1">
    <citation type="submission" date="2015-05" db="EMBL/GenBank/DDBJ databases">
        <title>Complete genome of Marinobacter psychrophilus strain 20041T isolated from sea-ice of the Canadian Basin.</title>
        <authorList>
            <person name="Song L."/>
            <person name="Ren L."/>
            <person name="Yu Y."/>
            <person name="Wang X."/>
        </authorList>
    </citation>
    <scope>NUCLEOTIDE SEQUENCE [LARGE SCALE GENOMIC DNA]</scope>
    <source>
        <strain evidence="2 3">20041</strain>
    </source>
</reference>
<accession>A0A0H4IAA5</accession>
<proteinExistence type="predicted"/>
<dbReference type="Gene3D" id="3.40.50.1820">
    <property type="entry name" value="alpha/beta hydrolase"/>
    <property type="match status" value="1"/>
</dbReference>
<dbReference type="InterPro" id="IPR029058">
    <property type="entry name" value="AB_hydrolase_fold"/>
</dbReference>
<sequence>MTSEKWITISPADKKTFSGYLALPPAGTGPGLVLIQEIWGVNDHIRAVAEQYALDGFVVLAPDVFWRQQTRTNLGYTEAGTAEAFELMKGTDFSQAAEDVVTAIEHLRGLPQVSGKVGVLGFCMGGQLAYRAAASGKPDAAVSYYGGGIQNHLNVAGQISQPILFHYAGLDGLIPTSAVDQVRRAFNGQKHASIHNYEEVDHGFNCWGRPAYNQRAAALARGRTLVFLAQHLAG</sequence>
<dbReference type="PANTHER" id="PTHR46623:SF6">
    <property type="entry name" value="ALPHA_BETA-HYDROLASES SUPERFAMILY PROTEIN"/>
    <property type="match status" value="1"/>
</dbReference>
<evidence type="ECO:0000259" key="1">
    <source>
        <dbReference type="Pfam" id="PF01738"/>
    </source>
</evidence>
<gene>
    <name evidence="2" type="ORF">ABA45_05715</name>
</gene>
<dbReference type="KEGG" id="mpq:ABA45_05715"/>
<dbReference type="AlphaFoldDB" id="A0A0H4IAA5"/>
<dbReference type="Proteomes" id="UP000036406">
    <property type="component" value="Chromosome"/>
</dbReference>
<evidence type="ECO:0000313" key="3">
    <source>
        <dbReference type="Proteomes" id="UP000036406"/>
    </source>
</evidence>
<dbReference type="STRING" id="330734.ABA45_05715"/>
<evidence type="ECO:0000313" key="2">
    <source>
        <dbReference type="EMBL" id="AKO51982.1"/>
    </source>
</evidence>
<keyword evidence="3" id="KW-1185">Reference proteome</keyword>
<dbReference type="SUPFAM" id="SSF53474">
    <property type="entry name" value="alpha/beta-Hydrolases"/>
    <property type="match status" value="1"/>
</dbReference>
<dbReference type="EMBL" id="CP011494">
    <property type="protein sequence ID" value="AKO51982.1"/>
    <property type="molecule type" value="Genomic_DNA"/>
</dbReference>
<feature type="domain" description="Dienelactone hydrolase" evidence="1">
    <location>
        <begin position="17"/>
        <end position="231"/>
    </location>
</feature>
<dbReference type="InterPro" id="IPR051049">
    <property type="entry name" value="Dienelactone_hydrolase-like"/>
</dbReference>
<dbReference type="PANTHER" id="PTHR46623">
    <property type="entry name" value="CARBOXYMETHYLENEBUTENOLIDASE-RELATED"/>
    <property type="match status" value="1"/>
</dbReference>
<organism evidence="2 3">
    <name type="scientific">Marinobacter psychrophilus</name>
    <dbReference type="NCBI Taxonomy" id="330734"/>
    <lineage>
        <taxon>Bacteria</taxon>
        <taxon>Pseudomonadati</taxon>
        <taxon>Pseudomonadota</taxon>
        <taxon>Gammaproteobacteria</taxon>
        <taxon>Pseudomonadales</taxon>
        <taxon>Marinobacteraceae</taxon>
        <taxon>Marinobacter</taxon>
    </lineage>
</organism>
<dbReference type="RefSeq" id="WP_048384683.1">
    <property type="nucleotide sequence ID" value="NZ_CP011494.1"/>
</dbReference>
<dbReference type="InterPro" id="IPR002925">
    <property type="entry name" value="Dienelactn_hydro"/>
</dbReference>
<protein>
    <submittedName>
        <fullName evidence="2">Carboxymethylenebutenolidase</fullName>
    </submittedName>
</protein>
<dbReference type="PATRIC" id="fig|330734.3.peg.1211"/>
<dbReference type="GO" id="GO:0016787">
    <property type="term" value="F:hydrolase activity"/>
    <property type="evidence" value="ECO:0007669"/>
    <property type="project" value="InterPro"/>
</dbReference>
<name>A0A0H4IAA5_9GAMM</name>